<dbReference type="Gene3D" id="3.40.50.150">
    <property type="entry name" value="Vaccinia Virus protein VP39"/>
    <property type="match status" value="1"/>
</dbReference>
<reference evidence="2 3" key="1">
    <citation type="submission" date="2014-04" db="EMBL/GenBank/DDBJ databases">
        <title>Genome assembly of Hyalangium minutum DSM 14724.</title>
        <authorList>
            <person name="Sharma G."/>
            <person name="Subramanian S."/>
        </authorList>
    </citation>
    <scope>NUCLEOTIDE SEQUENCE [LARGE SCALE GENOMIC DNA]</scope>
    <source>
        <strain evidence="2 3">DSM 14724</strain>
    </source>
</reference>
<sequence length="269" mass="29468">MDTTMTPPKSLWPRLHLFELLDQEWYPAALRDHCTNYLAAISQRMGIFDAAAPLLLRGLEAGGTDTVLDLGSGGGGPLPRLGGILAQEHGRRVRVVQTDLFPNERARERALAAGAEYLQEPVDATRVPPEQRGMRTLFNALHHFKPEAARAVLADAQARGVPIGAFEVVERSPKGVIAALFIPLLVLLFTPTIRPLTLPRLLLTYGVPLFPLVIFWDGLVSALRAHSPDELRKLTDSLPRESYTWEVGQAQKPGKPAVTYVLGLPTPAK</sequence>
<keyword evidence="1" id="KW-0812">Transmembrane</keyword>
<organism evidence="2 3">
    <name type="scientific">Hyalangium minutum</name>
    <dbReference type="NCBI Taxonomy" id="394096"/>
    <lineage>
        <taxon>Bacteria</taxon>
        <taxon>Pseudomonadati</taxon>
        <taxon>Myxococcota</taxon>
        <taxon>Myxococcia</taxon>
        <taxon>Myxococcales</taxon>
        <taxon>Cystobacterineae</taxon>
        <taxon>Archangiaceae</taxon>
        <taxon>Hyalangium</taxon>
    </lineage>
</organism>
<accession>A0A085WAW1</accession>
<dbReference type="STRING" id="394096.DB31_1842"/>
<name>A0A085WAW1_9BACT</name>
<evidence type="ECO:0000313" key="2">
    <source>
        <dbReference type="EMBL" id="KFE64824.1"/>
    </source>
</evidence>
<dbReference type="PATRIC" id="fig|394096.3.peg.6176"/>
<feature type="transmembrane region" description="Helical" evidence="1">
    <location>
        <begin position="176"/>
        <end position="196"/>
    </location>
</feature>
<evidence type="ECO:0000313" key="3">
    <source>
        <dbReference type="Proteomes" id="UP000028725"/>
    </source>
</evidence>
<proteinExistence type="predicted"/>
<dbReference type="EMBL" id="JMCB01000013">
    <property type="protein sequence ID" value="KFE64824.1"/>
    <property type="molecule type" value="Genomic_DNA"/>
</dbReference>
<evidence type="ECO:0000256" key="1">
    <source>
        <dbReference type="SAM" id="Phobius"/>
    </source>
</evidence>
<dbReference type="SUPFAM" id="SSF53335">
    <property type="entry name" value="S-adenosyl-L-methionine-dependent methyltransferases"/>
    <property type="match status" value="1"/>
</dbReference>
<evidence type="ECO:0008006" key="4">
    <source>
        <dbReference type="Google" id="ProtNLM"/>
    </source>
</evidence>
<dbReference type="AlphaFoldDB" id="A0A085WAW1"/>
<comment type="caution">
    <text evidence="2">The sequence shown here is derived from an EMBL/GenBank/DDBJ whole genome shotgun (WGS) entry which is preliminary data.</text>
</comment>
<dbReference type="OrthoDB" id="117053at2"/>
<keyword evidence="1" id="KW-0472">Membrane</keyword>
<dbReference type="InterPro" id="IPR029063">
    <property type="entry name" value="SAM-dependent_MTases_sf"/>
</dbReference>
<keyword evidence="1" id="KW-1133">Transmembrane helix</keyword>
<gene>
    <name evidence="2" type="ORF">DB31_1842</name>
</gene>
<feature type="transmembrane region" description="Helical" evidence="1">
    <location>
        <begin position="202"/>
        <end position="223"/>
    </location>
</feature>
<protein>
    <recommendedName>
        <fullName evidence="4">Methyltransferase domain-containing protein</fullName>
    </recommendedName>
</protein>
<keyword evidence="3" id="KW-1185">Reference proteome</keyword>
<dbReference type="Proteomes" id="UP000028725">
    <property type="component" value="Unassembled WGS sequence"/>
</dbReference>